<keyword evidence="2" id="KW-1185">Reference proteome</keyword>
<accession>A0ABS9GU52</accession>
<evidence type="ECO:0000313" key="2">
    <source>
        <dbReference type="Proteomes" id="UP001649381"/>
    </source>
</evidence>
<organism evidence="1 2">
    <name type="scientific">Pseudalkalibacillus berkeleyi</name>
    <dbReference type="NCBI Taxonomy" id="1069813"/>
    <lineage>
        <taxon>Bacteria</taxon>
        <taxon>Bacillati</taxon>
        <taxon>Bacillota</taxon>
        <taxon>Bacilli</taxon>
        <taxon>Bacillales</taxon>
        <taxon>Fictibacillaceae</taxon>
        <taxon>Pseudalkalibacillus</taxon>
    </lineage>
</organism>
<gene>
    <name evidence="1" type="ORF">L2716_00615</name>
</gene>
<comment type="caution">
    <text evidence="1">The sequence shown here is derived from an EMBL/GenBank/DDBJ whole genome shotgun (WGS) entry which is preliminary data.</text>
</comment>
<dbReference type="Proteomes" id="UP001649381">
    <property type="component" value="Unassembled WGS sequence"/>
</dbReference>
<dbReference type="RefSeq" id="WP_236330500.1">
    <property type="nucleotide sequence ID" value="NZ_JAKIJS010000001.1"/>
</dbReference>
<dbReference type="EMBL" id="JAKIJS010000001">
    <property type="protein sequence ID" value="MCF6136209.1"/>
    <property type="molecule type" value="Genomic_DNA"/>
</dbReference>
<evidence type="ECO:0000313" key="1">
    <source>
        <dbReference type="EMBL" id="MCF6136209.1"/>
    </source>
</evidence>
<proteinExistence type="predicted"/>
<protein>
    <submittedName>
        <fullName evidence="1">Uncharacterized protein</fullName>
    </submittedName>
</protein>
<name>A0ABS9GU52_9BACL</name>
<reference evidence="1 2" key="1">
    <citation type="submission" date="2022-01" db="EMBL/GenBank/DDBJ databases">
        <title>Alkalihalobacillus sp. EGI L200015, a novel bacterium isolated from a salt lake sediment.</title>
        <authorList>
            <person name="Gao L."/>
            <person name="Fang B.-Z."/>
            <person name="Li W.-J."/>
        </authorList>
    </citation>
    <scope>NUCLEOTIDE SEQUENCE [LARGE SCALE GENOMIC DNA]</scope>
    <source>
        <strain evidence="1 2">KCTC 12718</strain>
    </source>
</reference>
<sequence length="103" mass="12216">MDDQFKDDLAEMRETGEVYRNIVEQFGDQIEVIFVDPRNSISIMDYMFRQLRKRKINVWTMLKNTFVGSRRGAIFLNGHWLNSNARSNEDIYLNISEELGVHK</sequence>